<name>A0A2G9Q1K0_AQUCT</name>
<protein>
    <submittedName>
        <fullName evidence="1">Uncharacterized protein</fullName>
    </submittedName>
</protein>
<accession>A0A2G9Q1K0</accession>
<evidence type="ECO:0000313" key="1">
    <source>
        <dbReference type="EMBL" id="PIO09457.1"/>
    </source>
</evidence>
<organism evidence="1 2">
    <name type="scientific">Aquarana catesbeiana</name>
    <name type="common">American bullfrog</name>
    <name type="synonym">Rana catesbeiana</name>
    <dbReference type="NCBI Taxonomy" id="8400"/>
    <lineage>
        <taxon>Eukaryota</taxon>
        <taxon>Metazoa</taxon>
        <taxon>Chordata</taxon>
        <taxon>Craniata</taxon>
        <taxon>Vertebrata</taxon>
        <taxon>Euteleostomi</taxon>
        <taxon>Amphibia</taxon>
        <taxon>Batrachia</taxon>
        <taxon>Anura</taxon>
        <taxon>Neobatrachia</taxon>
        <taxon>Ranoidea</taxon>
        <taxon>Ranidae</taxon>
        <taxon>Aquarana</taxon>
    </lineage>
</organism>
<dbReference type="Proteomes" id="UP000228934">
    <property type="component" value="Unassembled WGS sequence"/>
</dbReference>
<gene>
    <name evidence="1" type="ORF">AB205_0041270</name>
</gene>
<proteinExistence type="predicted"/>
<evidence type="ECO:0000313" key="2">
    <source>
        <dbReference type="Proteomes" id="UP000228934"/>
    </source>
</evidence>
<dbReference type="EMBL" id="KZ370040">
    <property type="protein sequence ID" value="PIO09457.1"/>
    <property type="molecule type" value="Genomic_DNA"/>
</dbReference>
<reference evidence="2" key="1">
    <citation type="journal article" date="2017" name="Nat. Commun.">
        <title>The North American bullfrog draft genome provides insight into hormonal regulation of long noncoding RNA.</title>
        <authorList>
            <person name="Hammond S.A."/>
            <person name="Warren R.L."/>
            <person name="Vandervalk B.P."/>
            <person name="Kucuk E."/>
            <person name="Khan H."/>
            <person name="Gibb E.A."/>
            <person name="Pandoh P."/>
            <person name="Kirk H."/>
            <person name="Zhao Y."/>
            <person name="Jones M."/>
            <person name="Mungall A.J."/>
            <person name="Coope R."/>
            <person name="Pleasance S."/>
            <person name="Moore R.A."/>
            <person name="Holt R.A."/>
            <person name="Round J.M."/>
            <person name="Ohora S."/>
            <person name="Walle B.V."/>
            <person name="Veldhoen N."/>
            <person name="Helbing C.C."/>
            <person name="Birol I."/>
        </authorList>
    </citation>
    <scope>NUCLEOTIDE SEQUENCE [LARGE SCALE GENOMIC DNA]</scope>
</reference>
<keyword evidence="2" id="KW-1185">Reference proteome</keyword>
<dbReference type="AlphaFoldDB" id="A0A2G9Q1K0"/>
<sequence>MFWGKFKTPQNHFFCVVQCFKFFSDVSKCQIWRMHTVPTCAICHHGRSMDAFRG</sequence>